<sequence>MKSARETAVELAALLTLCQTLQSEKNGVGRHAPSVFASDHETFSERIVEACMYTKMLNYLLPMHSQLVTVGDEMERQSKIRVNASESYARVALDHLLAQYLPGQSRINDCVAALPAFSVPLM</sequence>
<name>A0A0M7I650_ENTCL</name>
<dbReference type="AlphaFoldDB" id="A0A0M7I650"/>
<evidence type="ECO:0000313" key="1">
    <source>
        <dbReference type="EMBL" id="STQ14792.1"/>
    </source>
</evidence>
<gene>
    <name evidence="1" type="ORF">NCTC10005_07663</name>
</gene>
<reference evidence="1 2" key="1">
    <citation type="submission" date="2018-06" db="EMBL/GenBank/DDBJ databases">
        <authorList>
            <consortium name="Pathogen Informatics"/>
            <person name="Doyle S."/>
        </authorList>
    </citation>
    <scope>NUCLEOTIDE SEQUENCE [LARGE SCALE GENOMIC DNA]</scope>
    <source>
        <strain evidence="1 2">NCTC10005</strain>
    </source>
</reference>
<organism evidence="1 2">
    <name type="scientific">Enterobacter cloacae</name>
    <dbReference type="NCBI Taxonomy" id="550"/>
    <lineage>
        <taxon>Bacteria</taxon>
        <taxon>Pseudomonadati</taxon>
        <taxon>Pseudomonadota</taxon>
        <taxon>Gammaproteobacteria</taxon>
        <taxon>Enterobacterales</taxon>
        <taxon>Enterobacteriaceae</taxon>
        <taxon>Enterobacter</taxon>
        <taxon>Enterobacter cloacae complex</taxon>
    </lineage>
</organism>
<evidence type="ECO:0000313" key="2">
    <source>
        <dbReference type="Proteomes" id="UP000255106"/>
    </source>
</evidence>
<dbReference type="EMBL" id="UGJB01000004">
    <property type="protein sequence ID" value="STQ14792.1"/>
    <property type="molecule type" value="Genomic_DNA"/>
</dbReference>
<protein>
    <submittedName>
        <fullName evidence="1">Uncharacterized protein</fullName>
    </submittedName>
</protein>
<proteinExistence type="predicted"/>
<dbReference type="Proteomes" id="UP000255106">
    <property type="component" value="Unassembled WGS sequence"/>
</dbReference>
<dbReference type="RefSeq" id="WP_227522475.1">
    <property type="nucleotide sequence ID" value="NZ_CP056776.1"/>
</dbReference>
<accession>A0A0M7I650</accession>